<gene>
    <name evidence="4" type="ORF">DES51_109161</name>
</gene>
<organism evidence="4 5">
    <name type="scientific">Dielma fastidiosa</name>
    <dbReference type="NCBI Taxonomy" id="1034346"/>
    <lineage>
        <taxon>Bacteria</taxon>
        <taxon>Bacillati</taxon>
        <taxon>Bacillota</taxon>
        <taxon>Erysipelotrichia</taxon>
        <taxon>Erysipelotrichales</taxon>
        <taxon>Erysipelotrichaceae</taxon>
        <taxon>Dielma</taxon>
    </lineage>
</organism>
<dbReference type="InterPro" id="IPR001347">
    <property type="entry name" value="SIS_dom"/>
</dbReference>
<keyword evidence="1" id="KW-0456">Lyase</keyword>
<dbReference type="Proteomes" id="UP000247612">
    <property type="component" value="Unassembled WGS sequence"/>
</dbReference>
<evidence type="ECO:0000256" key="1">
    <source>
        <dbReference type="ARBA" id="ARBA00023239"/>
    </source>
</evidence>
<accession>A0A318KQD5</accession>
<dbReference type="GO" id="GO:0009254">
    <property type="term" value="P:peptidoglycan turnover"/>
    <property type="evidence" value="ECO:0007669"/>
    <property type="project" value="TreeGrafter"/>
</dbReference>
<dbReference type="GO" id="GO:0046348">
    <property type="term" value="P:amino sugar catabolic process"/>
    <property type="evidence" value="ECO:0007669"/>
    <property type="project" value="InterPro"/>
</dbReference>
<name>A0A318KQD5_9FIRM</name>
<dbReference type="InterPro" id="IPR005488">
    <property type="entry name" value="Etherase_MurQ"/>
</dbReference>
<sequence length="296" mass="32012">MKDNLLKLTTEERNPNSMNLPHMSIEAATAMMNHEDEACTKAVQAILPVINQVIEICVDTIRSGGRVIFTGAAHSGYLGMLDAYEANATFGTTDEFTAIVAGNFTDMMKTDGSAEDIEENGGLDLQNRHVTAKDFVIGISSSGRTPYVIGALSWCQQKGIRCAGLVNNKHSIVAEHCDLVMEAVAGAEVITGSTRLKAGTCQKMILNMITTITMAQLGNVYENLMINVPPVSNKMRTRLEYILDQATNCTLVTAHELLVQCDYNVKAALLMALKGISKEQALDELAVAEGNINQLV</sequence>
<dbReference type="NCBIfam" id="NF009222">
    <property type="entry name" value="PRK12570.1"/>
    <property type="match status" value="1"/>
</dbReference>
<dbReference type="GO" id="GO:0016803">
    <property type="term" value="F:ether hydrolase activity"/>
    <property type="evidence" value="ECO:0007669"/>
    <property type="project" value="TreeGrafter"/>
</dbReference>
<dbReference type="Pfam" id="PF22645">
    <property type="entry name" value="GKRP_SIS_N"/>
    <property type="match status" value="1"/>
</dbReference>
<dbReference type="Gene3D" id="3.40.50.10490">
    <property type="entry name" value="Glucose-6-phosphate isomerase like protein, domain 1"/>
    <property type="match status" value="1"/>
</dbReference>
<dbReference type="EMBL" id="QJKH01000009">
    <property type="protein sequence ID" value="PXX77906.1"/>
    <property type="molecule type" value="Genomic_DNA"/>
</dbReference>
<dbReference type="AlphaFoldDB" id="A0A318KQD5"/>
<dbReference type="CDD" id="cd05007">
    <property type="entry name" value="SIS_Etherase"/>
    <property type="match status" value="1"/>
</dbReference>
<evidence type="ECO:0000259" key="3">
    <source>
        <dbReference type="PROSITE" id="PS51464"/>
    </source>
</evidence>
<dbReference type="SUPFAM" id="SSF53697">
    <property type="entry name" value="SIS domain"/>
    <property type="match status" value="1"/>
</dbReference>
<evidence type="ECO:0000256" key="2">
    <source>
        <dbReference type="ARBA" id="ARBA00023277"/>
    </source>
</evidence>
<reference evidence="4 5" key="1">
    <citation type="submission" date="2018-05" db="EMBL/GenBank/DDBJ databases">
        <title>Genomic Encyclopedia of Type Strains, Phase IV (KMG-IV): sequencing the most valuable type-strain genomes for metagenomic binning, comparative biology and taxonomic classification.</title>
        <authorList>
            <person name="Goeker M."/>
        </authorList>
    </citation>
    <scope>NUCLEOTIDE SEQUENCE [LARGE SCALE GENOMIC DNA]</scope>
    <source>
        <strain evidence="4 5">JC118</strain>
    </source>
</reference>
<dbReference type="PROSITE" id="PS51464">
    <property type="entry name" value="SIS"/>
    <property type="match status" value="1"/>
</dbReference>
<dbReference type="NCBIfam" id="NF003915">
    <property type="entry name" value="PRK05441.1"/>
    <property type="match status" value="1"/>
</dbReference>
<proteinExistence type="predicted"/>
<dbReference type="PANTHER" id="PTHR10088">
    <property type="entry name" value="GLUCOKINASE REGULATORY PROTEIN"/>
    <property type="match status" value="1"/>
</dbReference>
<evidence type="ECO:0000313" key="5">
    <source>
        <dbReference type="Proteomes" id="UP000247612"/>
    </source>
</evidence>
<dbReference type="RefSeq" id="WP_022939104.1">
    <property type="nucleotide sequence ID" value="NZ_CABKRQ010000007.1"/>
</dbReference>
<comment type="caution">
    <text evidence="4">The sequence shown here is derived from an EMBL/GenBank/DDBJ whole genome shotgun (WGS) entry which is preliminary data.</text>
</comment>
<dbReference type="InterPro" id="IPR046348">
    <property type="entry name" value="SIS_dom_sf"/>
</dbReference>
<dbReference type="STRING" id="1034346.GCA_000313565_02822"/>
<feature type="domain" description="SIS" evidence="3">
    <location>
        <begin position="57"/>
        <end position="219"/>
    </location>
</feature>
<dbReference type="Gene3D" id="1.10.8.1080">
    <property type="match status" value="1"/>
</dbReference>
<dbReference type="InterPro" id="IPR040190">
    <property type="entry name" value="MURQ/GCKR"/>
</dbReference>
<dbReference type="InterPro" id="IPR005486">
    <property type="entry name" value="Glucokinase_regulatory_CS"/>
</dbReference>
<dbReference type="PANTHER" id="PTHR10088:SF4">
    <property type="entry name" value="GLUCOKINASE REGULATORY PROTEIN"/>
    <property type="match status" value="1"/>
</dbReference>
<evidence type="ECO:0000313" key="4">
    <source>
        <dbReference type="EMBL" id="PXX77906.1"/>
    </source>
</evidence>
<keyword evidence="2" id="KW-0119">Carbohydrate metabolism</keyword>
<dbReference type="GO" id="GO:0016835">
    <property type="term" value="F:carbon-oxygen lyase activity"/>
    <property type="evidence" value="ECO:0007669"/>
    <property type="project" value="InterPro"/>
</dbReference>
<dbReference type="GO" id="GO:0097367">
    <property type="term" value="F:carbohydrate derivative binding"/>
    <property type="evidence" value="ECO:0007669"/>
    <property type="project" value="InterPro"/>
</dbReference>
<keyword evidence="5" id="KW-1185">Reference proteome</keyword>
<protein>
    <submittedName>
        <fullName evidence="4">N-acetylmuramic acid 6-phosphate etherase</fullName>
    </submittedName>
</protein>
<dbReference type="OrthoDB" id="1649071at2"/>
<dbReference type="PROSITE" id="PS01272">
    <property type="entry name" value="GCKR"/>
    <property type="match status" value="1"/>
</dbReference>